<dbReference type="OrthoDB" id="5455713at2"/>
<dbReference type="PROSITE" id="PS51257">
    <property type="entry name" value="PROKAR_LIPOPROTEIN"/>
    <property type="match status" value="1"/>
</dbReference>
<dbReference type="eggNOG" id="ENOG5032E0F">
    <property type="taxonomic scope" value="Bacteria"/>
</dbReference>
<dbReference type="KEGG" id="dsa:Desal_1530"/>
<evidence type="ECO:0008006" key="3">
    <source>
        <dbReference type="Google" id="ProtNLM"/>
    </source>
</evidence>
<evidence type="ECO:0000313" key="1">
    <source>
        <dbReference type="EMBL" id="ACS79592.1"/>
    </source>
</evidence>
<accession>C6BSB6</accession>
<organism evidence="1 2">
    <name type="scientific">Maridesulfovibrio salexigens (strain ATCC 14822 / DSM 2638 / NCIMB 8403 / VKM B-1763)</name>
    <name type="common">Desulfovibrio salexigens</name>
    <dbReference type="NCBI Taxonomy" id="526222"/>
    <lineage>
        <taxon>Bacteria</taxon>
        <taxon>Pseudomonadati</taxon>
        <taxon>Thermodesulfobacteriota</taxon>
        <taxon>Desulfovibrionia</taxon>
        <taxon>Desulfovibrionales</taxon>
        <taxon>Desulfovibrionaceae</taxon>
        <taxon>Maridesulfovibrio</taxon>
    </lineage>
</organism>
<dbReference type="EMBL" id="CP001649">
    <property type="protein sequence ID" value="ACS79592.1"/>
    <property type="molecule type" value="Genomic_DNA"/>
</dbReference>
<dbReference type="STRING" id="526222.Desal_1530"/>
<dbReference type="RefSeq" id="WP_015851410.1">
    <property type="nucleotide sequence ID" value="NC_012881.1"/>
</dbReference>
<dbReference type="AlphaFoldDB" id="C6BSB6"/>
<gene>
    <name evidence="1" type="ordered locus">Desal_1530</name>
</gene>
<evidence type="ECO:0000313" key="2">
    <source>
        <dbReference type="Proteomes" id="UP000002601"/>
    </source>
</evidence>
<keyword evidence="2" id="KW-1185">Reference proteome</keyword>
<dbReference type="Proteomes" id="UP000002601">
    <property type="component" value="Chromosome"/>
</dbReference>
<sequence>MQTVKLAGKGDLKPILCAALSLLVLIITGCSGAKTAPGQPFVIPFDSSHITTKKTLSVSASLSPDGSSERDFKTITQQHYYFESKNCTAEVRLLLNRKATVDMPKIGDWSTVSLGNCLSNDQGVKCYTAHIDCHLVRMTFIPTGKRSLAVIRVRNRAREPQELCEQWDPLNLSPDQEEEVNTFNRTSDSMFIFK</sequence>
<protein>
    <recommendedName>
        <fullName evidence="3">Lipoprotein</fullName>
    </recommendedName>
</protein>
<dbReference type="HOGENOM" id="CLU_1400506_0_0_7"/>
<proteinExistence type="predicted"/>
<name>C6BSB6_MARSD</name>
<reference evidence="1 2" key="1">
    <citation type="submission" date="2009-06" db="EMBL/GenBank/DDBJ databases">
        <title>Complete sequence of Desulfovibrio salexigens DSM 2638.</title>
        <authorList>
            <consortium name="US DOE Joint Genome Institute"/>
            <person name="Lucas S."/>
            <person name="Copeland A."/>
            <person name="Lapidus A."/>
            <person name="Glavina del Rio T."/>
            <person name="Tice H."/>
            <person name="Bruce D."/>
            <person name="Goodwin L."/>
            <person name="Pitluck S."/>
            <person name="Munk A.C."/>
            <person name="Brettin T."/>
            <person name="Detter J.C."/>
            <person name="Han C."/>
            <person name="Tapia R."/>
            <person name="Larimer F."/>
            <person name="Land M."/>
            <person name="Hauser L."/>
            <person name="Kyrpides N."/>
            <person name="Anderson I."/>
            <person name="Wall J.D."/>
            <person name="Arkin A.P."/>
            <person name="Dehal P."/>
            <person name="Chivian D."/>
            <person name="Giles B."/>
            <person name="Hazen T.C."/>
        </authorList>
    </citation>
    <scope>NUCLEOTIDE SEQUENCE [LARGE SCALE GENOMIC DNA]</scope>
    <source>
        <strain evidence="2">ATCC 14822 / DSM 2638 / NCIMB 8403 / VKM B-1763</strain>
    </source>
</reference>